<dbReference type="CDD" id="cd18808">
    <property type="entry name" value="SF1_C_Upf1"/>
    <property type="match status" value="1"/>
</dbReference>
<evidence type="ECO:0000259" key="3">
    <source>
        <dbReference type="Pfam" id="PF13087"/>
    </source>
</evidence>
<dbReference type="Pfam" id="PF13087">
    <property type="entry name" value="AAA_12"/>
    <property type="match status" value="1"/>
</dbReference>
<dbReference type="SUPFAM" id="SSF52540">
    <property type="entry name" value="P-loop containing nucleoside triphosphate hydrolases"/>
    <property type="match status" value="1"/>
</dbReference>
<keyword evidence="1" id="KW-0378">Hydrolase</keyword>
<dbReference type="InterPro" id="IPR047187">
    <property type="entry name" value="SF1_C_Upf1"/>
</dbReference>
<dbReference type="InterPro" id="IPR027417">
    <property type="entry name" value="P-loop_NTPase"/>
</dbReference>
<evidence type="ECO:0000313" key="5">
    <source>
        <dbReference type="Proteomes" id="UP001521785"/>
    </source>
</evidence>
<sequence>MADDAAEKRLLGLTKLFNAIIHKRRELKSPGDGIRFLEALCAQRDASKCVESIVAAPGGLAAVAKAFRLSRDSAFLDGPATSVLQYLRDPEIKQLHEGLFLRLILEQIVQPPTFWNTLVESHHAQVLTDDGTLAFAWLLLEILCARSDEFPDVRDVAEHVTKNESFIGSKNLHIRIFGYRIKDVLDTTSVDDLEEGPGGRHDNDYADFRNIKILPTSDEFLSTDTPFYRPADAVSVKESSQRGVIHLDNQFRLLREDMLGELRNDVQIAFGKKKGRRKVHLKHLQFVGVDCGTVQRRKTCSVKFLCSRDIPQLQNLKDHEGRKRHIKDNKKFLKHQSLGCLVNDGSIIAFASVDRDEDRLSQIPPVIQLRIADADSLRKFLVSCKASPEFEFVQVDTAIFAYEPILRCLQNMPEVPLKEQLLDLSPGSAETLSGIQPVSIINEIRGRWQEDLKDVVGTTRHIELDNAQAHSLITGLSKRVSLIQGPPGTGKSFIGALIAKILHDETNETILVLTYTNHALDQFLEDLEDIGIPQESMVRLGRGFSASVEHLSISNVSKQDEAYIPSYATRSVKQEQSFKSEQYHSALEKRVQEFLTGITRKALLDYLELSEDYSEFFDAFQIPKDDHGLITVGKDNKQISDHKQLRPKVNNFSLTIEKGDGYDLNVSLFERLVVAGVPHTTLNRQHRMRPGISTLVRSLTYPELEDAPRTAGRPRLRGFQDNVVFVSHNIPELNAASIADRRDEGAHTSKENEYEVDMVLKCVRYLGQQGYGTDQIVILTPYLGQLYRLLGRLSEENDPILNDLDSFELIRAGLLTPAGANITKRKLRISTIDNYQGEESDIVIASLTRSNSLGDIGFMKSPQRVNVLLSRARDGLIMIGNAETFMSSHRGKEVWVPLMELLTRAGHVYAGFPVQCEKHPDRKALLTTHDAFDDACPDVVLCSAADYTNALNVVISYRITQRWRVELSSKPHAPNNIPQPMNAKTKGQRLVRNAKLNPEPKSENASETTNWIKIARQGSAPMPRNSLRLMTK</sequence>
<protein>
    <submittedName>
        <fullName evidence="4">Uncharacterized protein</fullName>
    </submittedName>
</protein>
<reference evidence="4 5" key="1">
    <citation type="submission" date="2024-02" db="EMBL/GenBank/DDBJ databases">
        <title>De novo assembly and annotation of 12 fungi associated with fruit tree decline syndrome in Ontario, Canada.</title>
        <authorList>
            <person name="Sulman M."/>
            <person name="Ellouze W."/>
            <person name="Ilyukhin E."/>
        </authorList>
    </citation>
    <scope>NUCLEOTIDE SEQUENCE [LARGE SCALE GENOMIC DNA]</scope>
    <source>
        <strain evidence="4 5">M42-189</strain>
    </source>
</reference>
<evidence type="ECO:0000259" key="2">
    <source>
        <dbReference type="Pfam" id="PF13086"/>
    </source>
</evidence>
<feature type="domain" description="DNA2/NAM7 helicase helicase" evidence="2">
    <location>
        <begin position="464"/>
        <end position="589"/>
    </location>
</feature>
<dbReference type="Proteomes" id="UP001521785">
    <property type="component" value="Unassembled WGS sequence"/>
</dbReference>
<proteinExistence type="predicted"/>
<accession>A0ABR3S7V0</accession>
<dbReference type="InterPro" id="IPR041677">
    <property type="entry name" value="DNA2/NAM7_AAA_11"/>
</dbReference>
<dbReference type="InterPro" id="IPR041679">
    <property type="entry name" value="DNA2/NAM7-like_C"/>
</dbReference>
<keyword evidence="1" id="KW-0067">ATP-binding</keyword>
<organism evidence="4 5">
    <name type="scientific">Paraconiothyrium brasiliense</name>
    <dbReference type="NCBI Taxonomy" id="300254"/>
    <lineage>
        <taxon>Eukaryota</taxon>
        <taxon>Fungi</taxon>
        <taxon>Dikarya</taxon>
        <taxon>Ascomycota</taxon>
        <taxon>Pezizomycotina</taxon>
        <taxon>Dothideomycetes</taxon>
        <taxon>Pleosporomycetidae</taxon>
        <taxon>Pleosporales</taxon>
        <taxon>Massarineae</taxon>
        <taxon>Didymosphaeriaceae</taxon>
        <taxon>Paraconiothyrium</taxon>
    </lineage>
</organism>
<evidence type="ECO:0000313" key="4">
    <source>
        <dbReference type="EMBL" id="KAL1612781.1"/>
    </source>
</evidence>
<keyword evidence="5" id="KW-1185">Reference proteome</keyword>
<dbReference type="PANTHER" id="PTHR10887:SF341">
    <property type="entry name" value="NFX1-TYPE ZINC FINGER-CONTAINING PROTEIN 1"/>
    <property type="match status" value="1"/>
</dbReference>
<dbReference type="PANTHER" id="PTHR10887">
    <property type="entry name" value="DNA2/NAM7 HELICASE FAMILY"/>
    <property type="match status" value="1"/>
</dbReference>
<dbReference type="Pfam" id="PF13086">
    <property type="entry name" value="AAA_11"/>
    <property type="match status" value="1"/>
</dbReference>
<dbReference type="InterPro" id="IPR045055">
    <property type="entry name" value="DNA2/NAM7-like"/>
</dbReference>
<feature type="domain" description="DNA2/NAM7 helicase-like C-terminal" evidence="3">
    <location>
        <begin position="664"/>
        <end position="882"/>
    </location>
</feature>
<evidence type="ECO:0000256" key="1">
    <source>
        <dbReference type="ARBA" id="ARBA00022806"/>
    </source>
</evidence>
<comment type="caution">
    <text evidence="4">The sequence shown here is derived from an EMBL/GenBank/DDBJ whole genome shotgun (WGS) entry which is preliminary data.</text>
</comment>
<gene>
    <name evidence="4" type="ORF">SLS60_001010</name>
</gene>
<keyword evidence="1" id="KW-0547">Nucleotide-binding</keyword>
<dbReference type="EMBL" id="JAKJXO020000001">
    <property type="protein sequence ID" value="KAL1612781.1"/>
    <property type="molecule type" value="Genomic_DNA"/>
</dbReference>
<dbReference type="Gene3D" id="3.40.50.300">
    <property type="entry name" value="P-loop containing nucleotide triphosphate hydrolases"/>
    <property type="match status" value="2"/>
</dbReference>
<keyword evidence="1" id="KW-0347">Helicase</keyword>
<name>A0ABR3S7V0_9PLEO</name>